<evidence type="ECO:0000256" key="2">
    <source>
        <dbReference type="SAM" id="Coils"/>
    </source>
</evidence>
<dbReference type="Proteomes" id="UP000463051">
    <property type="component" value="Unassembled WGS sequence"/>
</dbReference>
<dbReference type="PANTHER" id="PTHR41773">
    <property type="entry name" value="GTP PYROPHOSPHATASE-RELATED"/>
    <property type="match status" value="1"/>
</dbReference>
<keyword evidence="5" id="KW-1185">Reference proteome</keyword>
<comment type="pathway">
    <text evidence="1">Purine metabolism; ppGpp biosynthesis; ppGpp from GTP: step 1/2.</text>
</comment>
<dbReference type="SMART" id="SM00954">
    <property type="entry name" value="RelA_SpoT"/>
    <property type="match status" value="1"/>
</dbReference>
<dbReference type="CDD" id="cd05399">
    <property type="entry name" value="NT_Rel-Spo_like"/>
    <property type="match status" value="1"/>
</dbReference>
<dbReference type="Gene3D" id="1.10.287.860">
    <property type="entry name" value="Nucleotidyltransferase"/>
    <property type="match status" value="1"/>
</dbReference>
<evidence type="ECO:0000259" key="3">
    <source>
        <dbReference type="SMART" id="SM00954"/>
    </source>
</evidence>
<dbReference type="InterPro" id="IPR007685">
    <property type="entry name" value="RelA_SpoT"/>
</dbReference>
<evidence type="ECO:0000256" key="1">
    <source>
        <dbReference type="ARBA" id="ARBA00004976"/>
    </source>
</evidence>
<accession>A0A7X2H7I4</accession>
<dbReference type="InterPro" id="IPR043519">
    <property type="entry name" value="NT_sf"/>
</dbReference>
<dbReference type="UniPathway" id="UPA00908">
    <property type="reaction ID" value="UER00884"/>
</dbReference>
<proteinExistence type="predicted"/>
<gene>
    <name evidence="4" type="ORF">GJB61_18025</name>
</gene>
<keyword evidence="2" id="KW-0175">Coiled coil</keyword>
<name>A0A7X2H7I4_9BACL</name>
<dbReference type="Pfam" id="PF04607">
    <property type="entry name" value="RelA_SpoT"/>
    <property type="match status" value="1"/>
</dbReference>
<dbReference type="AlphaFoldDB" id="A0A7X2H7I4"/>
<protein>
    <recommendedName>
        <fullName evidence="3">RelA/SpoT domain-containing protein</fullName>
    </recommendedName>
</protein>
<feature type="domain" description="RelA/SpoT" evidence="3">
    <location>
        <begin position="43"/>
        <end position="166"/>
    </location>
</feature>
<reference evidence="4 5" key="1">
    <citation type="submission" date="2019-11" db="EMBL/GenBank/DDBJ databases">
        <title>Paenibacillus monticola sp. nov., a novel PGPR strain isolated from mountain sample in China.</title>
        <authorList>
            <person name="Zhao Q."/>
            <person name="Li H.-P."/>
            <person name="Zhang J.-L."/>
        </authorList>
    </citation>
    <scope>NUCLEOTIDE SEQUENCE [LARGE SCALE GENOMIC DNA]</scope>
    <source>
        <strain evidence="4 5">LC-T2</strain>
    </source>
</reference>
<dbReference type="EMBL" id="WJXB01000006">
    <property type="protein sequence ID" value="MRN54885.1"/>
    <property type="molecule type" value="Genomic_DNA"/>
</dbReference>
<dbReference type="RefSeq" id="WP_154120350.1">
    <property type="nucleotide sequence ID" value="NZ_WJXB01000006.1"/>
</dbReference>
<dbReference type="SUPFAM" id="SSF81301">
    <property type="entry name" value="Nucleotidyltransferase"/>
    <property type="match status" value="1"/>
</dbReference>
<dbReference type="Gene3D" id="3.30.460.10">
    <property type="entry name" value="Beta Polymerase, domain 2"/>
    <property type="match status" value="1"/>
</dbReference>
<organism evidence="4 5">
    <name type="scientific">Paenibacillus monticola</name>
    <dbReference type="NCBI Taxonomy" id="2666075"/>
    <lineage>
        <taxon>Bacteria</taxon>
        <taxon>Bacillati</taxon>
        <taxon>Bacillota</taxon>
        <taxon>Bacilli</taxon>
        <taxon>Bacillales</taxon>
        <taxon>Paenibacillaceae</taxon>
        <taxon>Paenibacillus</taxon>
    </lineage>
</organism>
<comment type="caution">
    <text evidence="4">The sequence shown here is derived from an EMBL/GenBank/DDBJ whole genome shotgun (WGS) entry which is preliminary data.</text>
</comment>
<feature type="coiled-coil region" evidence="2">
    <location>
        <begin position="196"/>
        <end position="223"/>
    </location>
</feature>
<evidence type="ECO:0000313" key="5">
    <source>
        <dbReference type="Proteomes" id="UP000463051"/>
    </source>
</evidence>
<dbReference type="GO" id="GO:0015970">
    <property type="term" value="P:guanosine tetraphosphate biosynthetic process"/>
    <property type="evidence" value="ECO:0007669"/>
    <property type="project" value="UniProtKB-UniPathway"/>
</dbReference>
<dbReference type="PANTHER" id="PTHR41773:SF1">
    <property type="entry name" value="RELA_SPOT DOMAIN-CONTAINING PROTEIN"/>
    <property type="match status" value="1"/>
</dbReference>
<evidence type="ECO:0000313" key="4">
    <source>
        <dbReference type="EMBL" id="MRN54885.1"/>
    </source>
</evidence>
<sequence>MLASTQQEFEIKRPLYESLCEEALFIIKGSLTRESIKVNKIESRIKEYDSFAEKIERKEILSPFEEINDILGLRIVCLFLSDIPKIHKIINSAFTILEEDNKIDGSNVESFGYMSLHIIVKMKDNLSGPRYDYIKELRFEIQVRTMAMDSWANISHYLDYKSENDIPSDLKRDFHALSGLFYVADKHFEMFFKSKKENTALIIKKLEHTLSNTEEEINIDSLKAYMKFKFPNRLHKMGASSISDVINQLYNSRYRYINQIDEKIDQASEAFLQYEKDHPPGSENSKKKQQYADLGVIRISLDIIDENFRKLSSYDTETREYENYQKYIKTL</sequence>